<evidence type="ECO:0000259" key="3">
    <source>
        <dbReference type="PROSITE" id="PS51186"/>
    </source>
</evidence>
<proteinExistence type="predicted"/>
<evidence type="ECO:0000313" key="4">
    <source>
        <dbReference type="EMBL" id="MDC7684017.1"/>
    </source>
</evidence>
<keyword evidence="5" id="KW-1185">Reference proteome</keyword>
<organism evidence="4 5">
    <name type="scientific">Asticcacaulis aquaticus</name>
    <dbReference type="NCBI Taxonomy" id="2984212"/>
    <lineage>
        <taxon>Bacteria</taxon>
        <taxon>Pseudomonadati</taxon>
        <taxon>Pseudomonadota</taxon>
        <taxon>Alphaproteobacteria</taxon>
        <taxon>Caulobacterales</taxon>
        <taxon>Caulobacteraceae</taxon>
        <taxon>Asticcacaulis</taxon>
    </lineage>
</organism>
<evidence type="ECO:0000256" key="2">
    <source>
        <dbReference type="ARBA" id="ARBA00023315"/>
    </source>
</evidence>
<dbReference type="InterPro" id="IPR000182">
    <property type="entry name" value="GNAT_dom"/>
</dbReference>
<dbReference type="SUPFAM" id="SSF55729">
    <property type="entry name" value="Acyl-CoA N-acyltransferases (Nat)"/>
    <property type="match status" value="1"/>
</dbReference>
<comment type="caution">
    <text evidence="4">The sequence shown here is derived from an EMBL/GenBank/DDBJ whole genome shotgun (WGS) entry which is preliminary data.</text>
</comment>
<keyword evidence="1 4" id="KW-0808">Transferase</keyword>
<dbReference type="RefSeq" id="WP_272748472.1">
    <property type="nucleotide sequence ID" value="NZ_JAQQKX010000009.1"/>
</dbReference>
<dbReference type="PANTHER" id="PTHR43877">
    <property type="entry name" value="AMINOALKYLPHOSPHONATE N-ACETYLTRANSFERASE-RELATED-RELATED"/>
    <property type="match status" value="1"/>
</dbReference>
<dbReference type="PROSITE" id="PS51186">
    <property type="entry name" value="GNAT"/>
    <property type="match status" value="1"/>
</dbReference>
<dbReference type="Proteomes" id="UP001214854">
    <property type="component" value="Unassembled WGS sequence"/>
</dbReference>
<evidence type="ECO:0000256" key="1">
    <source>
        <dbReference type="ARBA" id="ARBA00022679"/>
    </source>
</evidence>
<dbReference type="InterPro" id="IPR016181">
    <property type="entry name" value="Acyl_CoA_acyltransferase"/>
</dbReference>
<keyword evidence="2 4" id="KW-0012">Acyltransferase</keyword>
<dbReference type="Gene3D" id="3.40.630.30">
    <property type="match status" value="1"/>
</dbReference>
<feature type="domain" description="N-acetyltransferase" evidence="3">
    <location>
        <begin position="3"/>
        <end position="167"/>
    </location>
</feature>
<gene>
    <name evidence="4" type="ORF">PQU92_12075</name>
</gene>
<evidence type="ECO:0000313" key="5">
    <source>
        <dbReference type="Proteomes" id="UP001214854"/>
    </source>
</evidence>
<protein>
    <submittedName>
        <fullName evidence="4">GNAT family N-acetyltransferase</fullName>
        <ecNumber evidence="4">2.3.1.-</ecNumber>
    </submittedName>
</protein>
<dbReference type="Pfam" id="PF00583">
    <property type="entry name" value="Acetyltransf_1"/>
    <property type="match status" value="1"/>
</dbReference>
<dbReference type="CDD" id="cd04301">
    <property type="entry name" value="NAT_SF"/>
    <property type="match status" value="1"/>
</dbReference>
<dbReference type="GO" id="GO:0016746">
    <property type="term" value="F:acyltransferase activity"/>
    <property type="evidence" value="ECO:0007669"/>
    <property type="project" value="UniProtKB-KW"/>
</dbReference>
<accession>A0ABT5HVA2</accession>
<dbReference type="InterPro" id="IPR050832">
    <property type="entry name" value="Bact_Acetyltransf"/>
</dbReference>
<name>A0ABT5HVA2_9CAUL</name>
<dbReference type="EMBL" id="JAQQKX010000009">
    <property type="protein sequence ID" value="MDC7684017.1"/>
    <property type="molecule type" value="Genomic_DNA"/>
</dbReference>
<dbReference type="EC" id="2.3.1.-" evidence="4"/>
<reference evidence="4 5" key="1">
    <citation type="submission" date="2023-01" db="EMBL/GenBank/DDBJ databases">
        <title>Novel species of the genus Asticcacaulis isolated from rivers.</title>
        <authorList>
            <person name="Lu H."/>
        </authorList>
    </citation>
    <scope>NUCLEOTIDE SEQUENCE [LARGE SCALE GENOMIC DNA]</scope>
    <source>
        <strain evidence="4 5">BYS171W</strain>
    </source>
</reference>
<sequence>MTNEIRRATAADATAILALYHEVARVSGGLARTESEITPDYIDGNLSAALSRGLCLVAVQDGVCVGEIHACAPVPRQFAHVLSDLTLAIAPAAQGQGLGHRLFSAFLTEVRTNLPHIRRVELLCREGNQRGIALYERLGFSLEGRLRGRVRLADGTVEDDLCFGLRL</sequence>